<accession>A0A232ER17</accession>
<gene>
    <name evidence="2" type="ORF">TSAR_008924</name>
</gene>
<dbReference type="Pfam" id="PF21788">
    <property type="entry name" value="TNP-like_GBD"/>
    <property type="match status" value="2"/>
</dbReference>
<evidence type="ECO:0000313" key="2">
    <source>
        <dbReference type="EMBL" id="OXU20757.1"/>
    </source>
</evidence>
<protein>
    <recommendedName>
        <fullName evidence="1">Transposable element P transposase-like GTP-binding insertion domain-containing protein</fullName>
    </recommendedName>
</protein>
<evidence type="ECO:0000313" key="3">
    <source>
        <dbReference type="Proteomes" id="UP000215335"/>
    </source>
</evidence>
<dbReference type="InterPro" id="IPR048366">
    <property type="entry name" value="TNP-like_GBD"/>
</dbReference>
<dbReference type="EMBL" id="NNAY01002697">
    <property type="protein sequence ID" value="OXU20757.1"/>
    <property type="molecule type" value="Genomic_DNA"/>
</dbReference>
<evidence type="ECO:0000259" key="1">
    <source>
        <dbReference type="Pfam" id="PF21788"/>
    </source>
</evidence>
<organism evidence="2 3">
    <name type="scientific">Trichomalopsis sarcophagae</name>
    <dbReference type="NCBI Taxonomy" id="543379"/>
    <lineage>
        <taxon>Eukaryota</taxon>
        <taxon>Metazoa</taxon>
        <taxon>Ecdysozoa</taxon>
        <taxon>Arthropoda</taxon>
        <taxon>Hexapoda</taxon>
        <taxon>Insecta</taxon>
        <taxon>Pterygota</taxon>
        <taxon>Neoptera</taxon>
        <taxon>Endopterygota</taxon>
        <taxon>Hymenoptera</taxon>
        <taxon>Apocrita</taxon>
        <taxon>Proctotrupomorpha</taxon>
        <taxon>Chalcidoidea</taxon>
        <taxon>Pteromalidae</taxon>
        <taxon>Pteromalinae</taxon>
        <taxon>Trichomalopsis</taxon>
    </lineage>
</organism>
<name>A0A232ER17_9HYME</name>
<keyword evidence="3" id="KW-1185">Reference proteome</keyword>
<dbReference type="OrthoDB" id="7550476at2759"/>
<comment type="caution">
    <text evidence="2">The sequence shown here is derived from an EMBL/GenBank/DDBJ whole genome shotgun (WGS) entry which is preliminary data.</text>
</comment>
<sequence length="318" mass="35805">MVKLYYNPATHATTHHTVTAGHPGDKRTAKIFKDLIKAWELDRSHGTSNVLGHLSENHFNPNHFDAMKVKLAFQLLSQRMASAIRLAGEDPNGLMLSATWKASADFVENLNAVIDACNSLYLYSTNPLKRPLSDRNPEIQQRLEKFVVWSKDWVVPSGKTVSKPPCFSGIPLTVNALLRSHDKILINGNVIISFKDLIKTWELDKSHGTSNVLGHLSENHFNPNNFDAMKVKLAFQLLSQRMASAIRLAGEDPNGLISSATWKASTDFVENLNAVIDACNYLYLYSTNPLKRPLSDRNLQIQQRLEKFVVWSKDWVVL</sequence>
<feature type="domain" description="Transposable element P transposase-like GTP-binding insertion" evidence="1">
    <location>
        <begin position="52"/>
        <end position="129"/>
    </location>
</feature>
<proteinExistence type="predicted"/>
<dbReference type="AlphaFoldDB" id="A0A232ER17"/>
<reference evidence="2 3" key="1">
    <citation type="journal article" date="2017" name="Curr. Biol.">
        <title>The Evolution of Venom by Co-option of Single-Copy Genes.</title>
        <authorList>
            <person name="Martinson E.O."/>
            <person name="Mrinalini"/>
            <person name="Kelkar Y.D."/>
            <person name="Chang C.H."/>
            <person name="Werren J.H."/>
        </authorList>
    </citation>
    <scope>NUCLEOTIDE SEQUENCE [LARGE SCALE GENOMIC DNA]</scope>
    <source>
        <strain evidence="2 3">Alberta</strain>
        <tissue evidence="2">Whole body</tissue>
    </source>
</reference>
<feature type="domain" description="Transposable element P transposase-like GTP-binding insertion" evidence="1">
    <location>
        <begin position="177"/>
        <end position="288"/>
    </location>
</feature>
<dbReference type="Proteomes" id="UP000215335">
    <property type="component" value="Unassembled WGS sequence"/>
</dbReference>